<dbReference type="AlphaFoldDB" id="A0A9D1MUP5"/>
<evidence type="ECO:0000313" key="2">
    <source>
        <dbReference type="EMBL" id="HIU68999.1"/>
    </source>
</evidence>
<dbReference type="GO" id="GO:0006313">
    <property type="term" value="P:DNA transposition"/>
    <property type="evidence" value="ECO:0007669"/>
    <property type="project" value="InterPro"/>
</dbReference>
<proteinExistence type="predicted"/>
<evidence type="ECO:0000313" key="3">
    <source>
        <dbReference type="Proteomes" id="UP000824125"/>
    </source>
</evidence>
<dbReference type="GO" id="GO:0043565">
    <property type="term" value="F:sequence-specific DNA binding"/>
    <property type="evidence" value="ECO:0007669"/>
    <property type="project" value="TreeGrafter"/>
</dbReference>
<dbReference type="InterPro" id="IPR036515">
    <property type="entry name" value="Transposase_17_sf"/>
</dbReference>
<reference evidence="2" key="1">
    <citation type="submission" date="2020-10" db="EMBL/GenBank/DDBJ databases">
        <authorList>
            <person name="Gilroy R."/>
        </authorList>
    </citation>
    <scope>NUCLEOTIDE SEQUENCE</scope>
    <source>
        <strain evidence="2">CHK176-6737</strain>
    </source>
</reference>
<protein>
    <submittedName>
        <fullName evidence="2">Transposase</fullName>
    </submittedName>
</protein>
<gene>
    <name evidence="2" type="ORF">IAD23_03480</name>
</gene>
<feature type="domain" description="Transposase IS200-like" evidence="1">
    <location>
        <begin position="17"/>
        <end position="149"/>
    </location>
</feature>
<dbReference type="SMART" id="SM01321">
    <property type="entry name" value="Y1_Tnp"/>
    <property type="match status" value="1"/>
</dbReference>
<dbReference type="Gene3D" id="3.30.70.1290">
    <property type="entry name" value="Transposase IS200-like"/>
    <property type="match status" value="1"/>
</dbReference>
<dbReference type="InterPro" id="IPR052715">
    <property type="entry name" value="RAYT_transposase"/>
</dbReference>
<dbReference type="Proteomes" id="UP000824125">
    <property type="component" value="Unassembled WGS sequence"/>
</dbReference>
<dbReference type="PANTHER" id="PTHR36966:SF1">
    <property type="entry name" value="REP-ASSOCIATED TYROSINE TRANSPOSASE"/>
    <property type="match status" value="1"/>
</dbReference>
<dbReference type="InterPro" id="IPR002686">
    <property type="entry name" value="Transposase_17"/>
</dbReference>
<name>A0A9D1MUP5_9FIRM</name>
<dbReference type="GO" id="GO:0004803">
    <property type="term" value="F:transposase activity"/>
    <property type="evidence" value="ECO:0007669"/>
    <property type="project" value="InterPro"/>
</dbReference>
<reference evidence="2" key="2">
    <citation type="journal article" date="2021" name="PeerJ">
        <title>Extensive microbial diversity within the chicken gut microbiome revealed by metagenomics and culture.</title>
        <authorList>
            <person name="Gilroy R."/>
            <person name="Ravi A."/>
            <person name="Getino M."/>
            <person name="Pursley I."/>
            <person name="Horton D.L."/>
            <person name="Alikhan N.F."/>
            <person name="Baker D."/>
            <person name="Gharbi K."/>
            <person name="Hall N."/>
            <person name="Watson M."/>
            <person name="Adriaenssens E.M."/>
            <person name="Foster-Nyarko E."/>
            <person name="Jarju S."/>
            <person name="Secka A."/>
            <person name="Antonio M."/>
            <person name="Oren A."/>
            <person name="Chaudhuri R.R."/>
            <person name="La Ragione R."/>
            <person name="Hildebrand F."/>
            <person name="Pallen M.J."/>
        </authorList>
    </citation>
    <scope>NUCLEOTIDE SEQUENCE</scope>
    <source>
        <strain evidence="2">CHK176-6737</strain>
    </source>
</reference>
<comment type="caution">
    <text evidence="2">The sequence shown here is derived from an EMBL/GenBank/DDBJ whole genome shotgun (WGS) entry which is preliminary data.</text>
</comment>
<accession>A0A9D1MUP5</accession>
<dbReference type="SUPFAM" id="SSF143422">
    <property type="entry name" value="Transposase IS200-like"/>
    <property type="match status" value="1"/>
</dbReference>
<dbReference type="EMBL" id="DVNM01000018">
    <property type="protein sequence ID" value="HIU68999.1"/>
    <property type="molecule type" value="Genomic_DNA"/>
</dbReference>
<sequence>MDQIKRKPNRLKNYDYSQNGIYFITICTNNRKPVLSQIFVGAGIARLHALQLTNIGLVADKGIKGIEKHYENVFIDHYVIMPNHVHLLLRIERPGGRAMLAPTVSRIVQQLKGYVSKQSGKKVWQKSFYDHVIRDEQDYFTKWQYIDKNPLKWCEDELYQQSFI</sequence>
<evidence type="ECO:0000259" key="1">
    <source>
        <dbReference type="SMART" id="SM01321"/>
    </source>
</evidence>
<organism evidence="2 3">
    <name type="scientific">Candidatus Scybalenecus merdavium</name>
    <dbReference type="NCBI Taxonomy" id="2840939"/>
    <lineage>
        <taxon>Bacteria</taxon>
        <taxon>Bacillati</taxon>
        <taxon>Bacillota</taxon>
        <taxon>Clostridia</taxon>
        <taxon>Eubacteriales</taxon>
        <taxon>Oscillospiraceae</taxon>
        <taxon>Oscillospiraceae incertae sedis</taxon>
        <taxon>Candidatus Scybalenecus</taxon>
    </lineage>
</organism>
<dbReference type="PANTHER" id="PTHR36966">
    <property type="entry name" value="REP-ASSOCIATED TYROSINE TRANSPOSASE"/>
    <property type="match status" value="1"/>
</dbReference>